<dbReference type="PANTHER" id="PTHR33120:SF47">
    <property type="entry name" value="OS05G0571400 PROTEIN"/>
    <property type="match status" value="1"/>
</dbReference>
<feature type="domain" description="PIR2-like helical" evidence="2">
    <location>
        <begin position="260"/>
        <end position="367"/>
    </location>
</feature>
<dbReference type="PANTHER" id="PTHR33120">
    <property type="entry name" value="EXPRESSED PROTEIN-RELATED"/>
    <property type="match status" value="1"/>
</dbReference>
<dbReference type="RefSeq" id="XP_044411245.1">
    <property type="nucleotide sequence ID" value="XM_044555310.1"/>
</dbReference>
<dbReference type="InterPro" id="IPR022059">
    <property type="entry name" value="DUF3615"/>
</dbReference>
<dbReference type="InterPro" id="IPR046527">
    <property type="entry name" value="PIR2-like_helical"/>
</dbReference>
<dbReference type="Pfam" id="PF20235">
    <property type="entry name" value="PIR2-like_helical"/>
    <property type="match status" value="2"/>
</dbReference>
<evidence type="ECO:0000259" key="1">
    <source>
        <dbReference type="Pfam" id="PF12274"/>
    </source>
</evidence>
<protein>
    <submittedName>
        <fullName evidence="3">Uncharacterized protein</fullName>
    </submittedName>
</protein>
<dbReference type="Gramene" id="TraesCS6B02G114700.2">
    <property type="protein sequence ID" value="TraesCS6B02G114700.2"/>
    <property type="gene ID" value="TraesCS6B02G114700"/>
</dbReference>
<evidence type="ECO:0000259" key="2">
    <source>
        <dbReference type="Pfam" id="PF20235"/>
    </source>
</evidence>
<dbReference type="Gramene" id="TraesMAC6B03G03461090.2">
    <property type="protein sequence ID" value="TraesMAC6B03G03461090.2"/>
    <property type="gene ID" value="TraesMAC6B03G03461090"/>
</dbReference>
<feature type="domain" description="PIR2-like helical" evidence="2">
    <location>
        <begin position="39"/>
        <end position="138"/>
    </location>
</feature>
<dbReference type="Gramene" id="TraesLAC6B03G03417200.1">
    <property type="protein sequence ID" value="TraesLAC6B03G03417200.1"/>
    <property type="gene ID" value="TraesLAC6B03G03417200"/>
</dbReference>
<dbReference type="GeneID" id="123136028"/>
<dbReference type="OrthoDB" id="692350at2759"/>
<name>A0A3B6PJ73_WHEAT</name>
<evidence type="ECO:0000313" key="4">
    <source>
        <dbReference type="Proteomes" id="UP000019116"/>
    </source>
</evidence>
<organism evidence="3">
    <name type="scientific">Triticum aestivum</name>
    <name type="common">Wheat</name>
    <dbReference type="NCBI Taxonomy" id="4565"/>
    <lineage>
        <taxon>Eukaryota</taxon>
        <taxon>Viridiplantae</taxon>
        <taxon>Streptophyta</taxon>
        <taxon>Embryophyta</taxon>
        <taxon>Tracheophyta</taxon>
        <taxon>Spermatophyta</taxon>
        <taxon>Magnoliopsida</taxon>
        <taxon>Liliopsida</taxon>
        <taxon>Poales</taxon>
        <taxon>Poaceae</taxon>
        <taxon>BOP clade</taxon>
        <taxon>Pooideae</taxon>
        <taxon>Triticodae</taxon>
        <taxon>Triticeae</taxon>
        <taxon>Triticinae</taxon>
        <taxon>Triticum</taxon>
    </lineage>
</organism>
<dbReference type="Pfam" id="PF12274">
    <property type="entry name" value="DUF3615"/>
    <property type="match status" value="1"/>
</dbReference>
<dbReference type="KEGG" id="taes:123136028"/>
<dbReference type="Proteomes" id="UP000019116">
    <property type="component" value="Chromosome 6B"/>
</dbReference>
<evidence type="ECO:0000313" key="3">
    <source>
        <dbReference type="EnsemblPlants" id="TraesCS6B02G114700.2"/>
    </source>
</evidence>
<dbReference type="Gramene" id="TraesNOR6B03G03496010.1">
    <property type="protein sequence ID" value="TraesNOR6B03G03496010.1"/>
    <property type="gene ID" value="TraesNOR6B03G03496010"/>
</dbReference>
<feature type="domain" description="DUF3615" evidence="1">
    <location>
        <begin position="484"/>
        <end position="588"/>
    </location>
</feature>
<dbReference type="Gramene" id="TraesPARA_EIv1.0_2023430.3">
    <property type="protein sequence ID" value="TraesPARA_EIv1.0_2023430.3.CDS"/>
    <property type="gene ID" value="TraesPARA_EIv1.0_2023430"/>
</dbReference>
<sequence length="671" mass="74982">MALVPNPSVPGIRICRPKIISDYPLPDEESNSRSYLLKKIGSFYRKARRRLDSRRRRVQAHGLCVGLLDPVSNIVINSITDSCKGERKREGEVVLQEDLRRRSLDGLVVFLTRMFPNLAEGLAVRYLRVAKADVLIAACIIVSDHGIKGFGNSEAEPALINMALKCAGLAARHPDPKRLVYAWQKICNCMEDALGLLEMIQEPSRISQVIRQLAFMVTEGPPASELAVRRAWMLAEASVRRRPRSLQQPHTHLCSRTLQDTIHGYYLEALARLPAGSCFHRSLIKAGHCYGPLDPVSNIIINTIWYHTAFPPSMKLELNAIGTRSLHRVANRSLYGLASFLCTRYHGINFHQAVCLLLQADGNLARADPFLDPDSHLPYGQVQCHPDTGPKEAFLAAATAACHPNPDAQVKFLTSCKEVLETALSLLRRDSHKLSTQDVQQLARLLSPESPYDHDSEMALPPLPLKSYPLVDLADLYTVVSKGVNILLNKYEQMPNGDPRYELHTICGVNERVGGPAQWPPHDRGRFHVNFLATPKSPCGGKPTLFFAEIQSDGTYDSFCCPVALPLPCAAQIRCVYCEAMGTRIVHPVAINFRGRDSAFEMLAREKDPCQREEATLRIISHRRLMAENVHCKEKEDILYDGVDGHRNKFDNVSSLKVEEAMLLAPLCRYL</sequence>
<gene>
    <name evidence="3" type="primary">LOC123136028</name>
</gene>
<accession>A0A3B6PJ73</accession>
<proteinExistence type="predicted"/>
<reference evidence="3" key="2">
    <citation type="submission" date="2018-10" db="UniProtKB">
        <authorList>
            <consortium name="EnsemblPlants"/>
        </authorList>
    </citation>
    <scope>IDENTIFICATION</scope>
</reference>
<keyword evidence="4" id="KW-1185">Reference proteome</keyword>
<dbReference type="AlphaFoldDB" id="A0A3B6PJ73"/>
<reference evidence="3" key="1">
    <citation type="submission" date="2018-08" db="EMBL/GenBank/DDBJ databases">
        <authorList>
            <person name="Rossello M."/>
        </authorList>
    </citation>
    <scope>NUCLEOTIDE SEQUENCE [LARGE SCALE GENOMIC DNA]</scope>
    <source>
        <strain evidence="3">cv. Chinese Spring</strain>
    </source>
</reference>
<dbReference type="Gramene" id="TraesCS6B03G0280000.1">
    <property type="protein sequence ID" value="TraesCS6B03G0280000.1.CDS"/>
    <property type="gene ID" value="TraesCS6B03G0280000"/>
</dbReference>
<dbReference type="EnsemblPlants" id="TraesCS6B02G114700.2">
    <property type="protein sequence ID" value="TraesCS6B02G114700.2"/>
    <property type="gene ID" value="TraesCS6B02G114700"/>
</dbReference>